<dbReference type="GeneTree" id="ENSGT00390000001374"/>
<accession>A0A8D0HM54</accession>
<gene>
    <name evidence="2" type="primary">NSL1</name>
</gene>
<evidence type="ECO:0000256" key="1">
    <source>
        <dbReference type="SAM" id="MobiDB-lite"/>
    </source>
</evidence>
<dbReference type="PANTHER" id="PTHR31749">
    <property type="entry name" value="KINETOCHORE-ASSOCIATED PROTEIN NSL1 HOMOLOG"/>
    <property type="match status" value="1"/>
</dbReference>
<dbReference type="Pfam" id="PF08641">
    <property type="entry name" value="Mis14"/>
    <property type="match status" value="1"/>
</dbReference>
<name>A0A8D0HM54_SPHPU</name>
<dbReference type="Proteomes" id="UP000694392">
    <property type="component" value="Unplaced"/>
</dbReference>
<reference evidence="2" key="1">
    <citation type="submission" date="2025-08" db="UniProtKB">
        <authorList>
            <consortium name="Ensembl"/>
        </authorList>
    </citation>
    <scope>IDENTIFICATION</scope>
</reference>
<evidence type="ECO:0000313" key="2">
    <source>
        <dbReference type="Ensembl" id="ENSSPUP00000023887.1"/>
    </source>
</evidence>
<reference evidence="2" key="2">
    <citation type="submission" date="2025-09" db="UniProtKB">
        <authorList>
            <consortium name="Ensembl"/>
        </authorList>
    </citation>
    <scope>IDENTIFICATION</scope>
</reference>
<dbReference type="GO" id="GO:0000444">
    <property type="term" value="C:MIS12/MIND type complex"/>
    <property type="evidence" value="ECO:0007669"/>
    <property type="project" value="Ensembl"/>
</dbReference>
<organism evidence="2 3">
    <name type="scientific">Sphenodon punctatus</name>
    <name type="common">Tuatara</name>
    <name type="synonym">Hatteria punctata</name>
    <dbReference type="NCBI Taxonomy" id="8508"/>
    <lineage>
        <taxon>Eukaryota</taxon>
        <taxon>Metazoa</taxon>
        <taxon>Chordata</taxon>
        <taxon>Craniata</taxon>
        <taxon>Vertebrata</taxon>
        <taxon>Euteleostomi</taxon>
        <taxon>Lepidosauria</taxon>
        <taxon>Sphenodontia</taxon>
        <taxon>Sphenodontidae</taxon>
        <taxon>Sphenodon</taxon>
    </lineage>
</organism>
<dbReference type="GO" id="GO:0016607">
    <property type="term" value="C:nuclear speck"/>
    <property type="evidence" value="ECO:0007669"/>
    <property type="project" value="Ensembl"/>
</dbReference>
<dbReference type="InterPro" id="IPR013950">
    <property type="entry name" value="Mis14/Nsl1"/>
</dbReference>
<proteinExistence type="predicted"/>
<evidence type="ECO:0000313" key="3">
    <source>
        <dbReference type="Proteomes" id="UP000694392"/>
    </source>
</evidence>
<keyword evidence="3" id="KW-1185">Reference proteome</keyword>
<dbReference type="PANTHER" id="PTHR31749:SF3">
    <property type="entry name" value="KINETOCHORE-ASSOCIATED PROTEIN NSL1 HOMOLOG"/>
    <property type="match status" value="1"/>
</dbReference>
<dbReference type="AlphaFoldDB" id="A0A8D0HM54"/>
<dbReference type="Ensembl" id="ENSSPUT00000025483.1">
    <property type="protein sequence ID" value="ENSSPUP00000023887.1"/>
    <property type="gene ID" value="ENSSPUG00000018320.1"/>
</dbReference>
<feature type="region of interest" description="Disordered" evidence="1">
    <location>
        <begin position="251"/>
        <end position="270"/>
    </location>
</feature>
<protein>
    <submittedName>
        <fullName evidence="2">NSL1 component of MIS12 kinetochore complex</fullName>
    </submittedName>
</protein>
<dbReference type="GO" id="GO:0000070">
    <property type="term" value="P:mitotic sister chromatid segregation"/>
    <property type="evidence" value="ECO:0007669"/>
    <property type="project" value="InterPro"/>
</dbReference>
<dbReference type="OMA" id="AWQETSD"/>
<sequence>MGSGSHCRSGKILVSNYRPSLFLPPHPQYPEKQEGRFIARVGSASGQGRWRFGEREMAGSPARPDTRVRCGSRHWVGEVLGLCTPYVRALTAGQPPGGARSPDRALGENFETAVQENITINGQPWQESSDEAELPNVSDIKILEDQLDEIIVETATKRKQCPRKILVHLVKTMKSEQEMLKLYRPVIKPQDIRASLPALVERAEGFSQALTLQPILELCKLRQEVFSACKAKEENKVRSFISQVEITPTETDADQNPNAILKRKRPADSQQIQRYPLRRKKIALDT</sequence>